<evidence type="ECO:0000313" key="5">
    <source>
        <dbReference type="Proteomes" id="UP001408356"/>
    </source>
</evidence>
<gene>
    <name evidence="4" type="ORF">SUNI508_11015</name>
</gene>
<dbReference type="InterPro" id="IPR036291">
    <property type="entry name" value="NAD(P)-bd_dom_sf"/>
</dbReference>
<protein>
    <recommendedName>
        <fullName evidence="3">D-isomer specific 2-hydroxyacid dehydrogenase NAD-binding domain-containing protein</fullName>
    </recommendedName>
</protein>
<dbReference type="SUPFAM" id="SSF51735">
    <property type="entry name" value="NAD(P)-binding Rossmann-fold domains"/>
    <property type="match status" value="1"/>
</dbReference>
<dbReference type="Gene3D" id="3.40.50.720">
    <property type="entry name" value="NAD(P)-binding Rossmann-like Domain"/>
    <property type="match status" value="2"/>
</dbReference>
<feature type="domain" description="D-isomer specific 2-hydroxyacid dehydrogenase NAD-binding" evidence="3">
    <location>
        <begin position="606"/>
        <end position="678"/>
    </location>
</feature>
<name>A0ABR2UJP0_9PEZI</name>
<keyword evidence="2" id="KW-0520">NAD</keyword>
<accession>A0ABR2UJP0</accession>
<feature type="domain" description="D-isomer specific 2-hydroxyacid dehydrogenase NAD-binding" evidence="3">
    <location>
        <begin position="703"/>
        <end position="804"/>
    </location>
</feature>
<dbReference type="EMBL" id="JARVKF010000423">
    <property type="protein sequence ID" value="KAK9414732.1"/>
    <property type="molecule type" value="Genomic_DNA"/>
</dbReference>
<dbReference type="PROSITE" id="PS00065">
    <property type="entry name" value="D_2_HYDROXYACID_DH_1"/>
    <property type="match status" value="1"/>
</dbReference>
<dbReference type="InterPro" id="IPR006140">
    <property type="entry name" value="D-isomer_DH_NAD-bd"/>
</dbReference>
<dbReference type="Proteomes" id="UP001408356">
    <property type="component" value="Unassembled WGS sequence"/>
</dbReference>
<dbReference type="Pfam" id="PF02826">
    <property type="entry name" value="2-Hacid_dh_C"/>
    <property type="match status" value="2"/>
</dbReference>
<evidence type="ECO:0000313" key="4">
    <source>
        <dbReference type="EMBL" id="KAK9414732.1"/>
    </source>
</evidence>
<evidence type="ECO:0000256" key="2">
    <source>
        <dbReference type="ARBA" id="ARBA00023027"/>
    </source>
</evidence>
<sequence>MGGIAFSLRDARCLHTPRMPPKVYRFTRDKCHSGLRQRFLAVASPIEAPNKRDYGDVDVFVVWDIAQTPVGKFEEIGELLGAPYARVEGLVNCDAQFAVPWPEELDEPSYVPSDDRPRYCQIDLHICKNIEEFHWNLWYYAHGDLASMVHSLIRPFNLTINRRGLFLRIPEIRNGAKKVFITNEPSQALGLLGYDPMKNIWETGFQNVGELFEYTTKCRFFQGFYGTELAGDDGKIMAARDTFRDWVADFIPTCTEGYPRTKISNDVLRDEILDMFPETRSEYDRAFSKMERRNQRDLFTRVIRPSVSVVDDTQQWRDVAAAGLKEIIMDSNYSLGFAPTRALKSIDGLYNEEEVKIFIEEAWKLVGDAAWERHCGPEGRYNRHLQRKAVGEQCIQEESVEVDTESEDEDLDICVSAVVGPTAPTDTSGKWPDWSTEEHRNVIGEIGRTVTLTIPLQLRTRILPKHSFIHLFAKQLWYWEMAPTESTAVSNDKLLIFIPENPHDEWISKIQSAHPGIQVMWHRSIKPEGDLVKYDELPEEVWDGLTILCAFAPPPASYLRNLRFVQLTSAGADKWTQHEKYLDDRIIFCTSNGIHPPQIAEWVMGTWLSHQHHFSRYAAQMRDRFWEPPYSSRVEDSTGARMGILGYGAIGRQCARLADAMGMEVYAYTRTGKPTAESRKDDSYCVPKTGDPDGRIPARWFHGASRDEVDAFLGQDLDILVVSLPLTDSTRGIISYKQFEIMSKKKTFLCNVARGGHIDQEALIQALEQGMIRGAALDVTDPEPLGSDHPLWKAPNLLITPHVSWLSNHYWNRILDILEINLQKLSRSEPLINVVNRQHHY</sequence>
<comment type="caution">
    <text evidence="4">The sequence shown here is derived from an EMBL/GenBank/DDBJ whole genome shotgun (WGS) entry which is preliminary data.</text>
</comment>
<evidence type="ECO:0000259" key="3">
    <source>
        <dbReference type="Pfam" id="PF02826"/>
    </source>
</evidence>
<dbReference type="InterPro" id="IPR029752">
    <property type="entry name" value="D-isomer_DH_CS1"/>
</dbReference>
<keyword evidence="5" id="KW-1185">Reference proteome</keyword>
<evidence type="ECO:0000256" key="1">
    <source>
        <dbReference type="ARBA" id="ARBA00023002"/>
    </source>
</evidence>
<dbReference type="PANTHER" id="PTHR43333">
    <property type="entry name" value="2-HACID_DH_C DOMAIN-CONTAINING PROTEIN"/>
    <property type="match status" value="1"/>
</dbReference>
<proteinExistence type="predicted"/>
<reference evidence="4 5" key="1">
    <citation type="journal article" date="2024" name="J. Plant Pathol.">
        <title>Sequence and assembly of the genome of Seiridium unicorne, isolate CBS 538.82, causal agent of cypress canker disease.</title>
        <authorList>
            <person name="Scali E."/>
            <person name="Rocca G.D."/>
            <person name="Danti R."/>
            <person name="Garbelotto M."/>
            <person name="Barberini S."/>
            <person name="Baroncelli R."/>
            <person name="Emiliani G."/>
        </authorList>
    </citation>
    <scope>NUCLEOTIDE SEQUENCE [LARGE SCALE GENOMIC DNA]</scope>
    <source>
        <strain evidence="4 5">BM-138-508</strain>
    </source>
</reference>
<keyword evidence="1" id="KW-0560">Oxidoreductase</keyword>
<dbReference type="CDD" id="cd12163">
    <property type="entry name" value="2-Hacid_dh_5"/>
    <property type="match status" value="1"/>
</dbReference>
<organism evidence="4 5">
    <name type="scientific">Seiridium unicorne</name>
    <dbReference type="NCBI Taxonomy" id="138068"/>
    <lineage>
        <taxon>Eukaryota</taxon>
        <taxon>Fungi</taxon>
        <taxon>Dikarya</taxon>
        <taxon>Ascomycota</taxon>
        <taxon>Pezizomycotina</taxon>
        <taxon>Sordariomycetes</taxon>
        <taxon>Xylariomycetidae</taxon>
        <taxon>Amphisphaeriales</taxon>
        <taxon>Sporocadaceae</taxon>
        <taxon>Seiridium</taxon>
    </lineage>
</organism>
<dbReference type="PANTHER" id="PTHR43333:SF1">
    <property type="entry name" value="D-ISOMER SPECIFIC 2-HYDROXYACID DEHYDROGENASE NAD-BINDING DOMAIN-CONTAINING PROTEIN"/>
    <property type="match status" value="1"/>
</dbReference>